<reference evidence="3 4" key="1">
    <citation type="submission" date="2018-03" db="EMBL/GenBank/DDBJ databases">
        <title>Genomic Encyclopedia of Archaeal and Bacterial Type Strains, Phase II (KMG-II): from individual species to whole genera.</title>
        <authorList>
            <person name="Goeker M."/>
        </authorList>
    </citation>
    <scope>NUCLEOTIDE SEQUENCE [LARGE SCALE GENOMIC DNA]</scope>
    <source>
        <strain evidence="3 4">DSM 100673</strain>
    </source>
</reference>
<evidence type="ECO:0000256" key="1">
    <source>
        <dbReference type="SAM" id="MobiDB-lite"/>
    </source>
</evidence>
<feature type="transmembrane region" description="Helical" evidence="2">
    <location>
        <begin position="16"/>
        <end position="36"/>
    </location>
</feature>
<keyword evidence="4" id="KW-1185">Reference proteome</keyword>
<evidence type="ECO:0000313" key="3">
    <source>
        <dbReference type="EMBL" id="PSL17363.1"/>
    </source>
</evidence>
<sequence length="690" mass="76116">MSHAATVETAVATASLFQVDWVLAYLFGMLLISLFAKERLNRPIPNDSFLSRRQRLVAMLVPAQLRRSRIFFRGVVFYAFCLIIVYSFFSILAEVSASVFGLIELVNRISGGAPDTQANTGTETATPSPESSSESLFHSPAWPLAVAAALIGIIPSSSVFNKLETKFRGMAHYIVGVPHTLNDFANELGAVEMNPNDLPGTLLGPNEAARMRSILDAAQLVFNGAAPPQGGQTSYFPNFEQHVIKLYFYHAWTSGIHSFPSQRIQDEFRQVENAITPTTKAILQDLEYLTTFADRLLRDQKEITDALSQTTQSPEARAVLEAKKTELSQQVQIQYQRWHAIRRRVAESVDDICVLFALYAEFADNRPVLNNPISNLLKNLIDSANSRKSSPNAVDAAILAILLSAAFAFAFGFYGSVKSYFAPFAYEFVDGGRADSIKISNAMLSGMTYTFQLLVLFVPVSLISLARRQSKVNEAGAAWKNAFTTSGLFPATQFIWCFVLSWFIAVLFQMLPFFSDQAINHLNSSGTTAGASCAIMQYFGSSLLYSEAEFTACINHLVTSQGDFLDQESHLLKGELYPGTITYIALRSLVGATLALLACLCADLIAAEKDNGLRLLLFGVATLAIMASVVFVAEITWVTLNEEHTPPRNKALNRELVYYTTLSTTVVAGCALIASRHLMRQIRYHHKQRS</sequence>
<keyword evidence="2" id="KW-0812">Transmembrane</keyword>
<feature type="transmembrane region" description="Helical" evidence="2">
    <location>
        <begin position="581"/>
        <end position="606"/>
    </location>
</feature>
<dbReference type="EMBL" id="PYGJ01000018">
    <property type="protein sequence ID" value="PSL17363.1"/>
    <property type="molecule type" value="Genomic_DNA"/>
</dbReference>
<feature type="transmembrane region" description="Helical" evidence="2">
    <location>
        <begin position="657"/>
        <end position="679"/>
    </location>
</feature>
<feature type="region of interest" description="Disordered" evidence="1">
    <location>
        <begin position="114"/>
        <end position="136"/>
    </location>
</feature>
<feature type="transmembrane region" description="Helical" evidence="2">
    <location>
        <begin position="487"/>
        <end position="508"/>
    </location>
</feature>
<feature type="transmembrane region" description="Helical" evidence="2">
    <location>
        <begin position="449"/>
        <end position="466"/>
    </location>
</feature>
<organism evidence="3 4">
    <name type="scientific">Shimia abyssi</name>
    <dbReference type="NCBI Taxonomy" id="1662395"/>
    <lineage>
        <taxon>Bacteria</taxon>
        <taxon>Pseudomonadati</taxon>
        <taxon>Pseudomonadota</taxon>
        <taxon>Alphaproteobacteria</taxon>
        <taxon>Rhodobacterales</taxon>
        <taxon>Roseobacteraceae</taxon>
    </lineage>
</organism>
<feature type="transmembrane region" description="Helical" evidence="2">
    <location>
        <begin position="393"/>
        <end position="414"/>
    </location>
</feature>
<comment type="caution">
    <text evidence="3">The sequence shown here is derived from an EMBL/GenBank/DDBJ whole genome shotgun (WGS) entry which is preliminary data.</text>
</comment>
<accession>A0A2P8F6M0</accession>
<dbReference type="AlphaFoldDB" id="A0A2P8F6M0"/>
<keyword evidence="2" id="KW-0472">Membrane</keyword>
<dbReference type="Proteomes" id="UP000240418">
    <property type="component" value="Unassembled WGS sequence"/>
</dbReference>
<proteinExistence type="predicted"/>
<name>A0A2P8F6M0_9RHOB</name>
<feature type="compositionally biased region" description="Polar residues" evidence="1">
    <location>
        <begin position="116"/>
        <end position="126"/>
    </location>
</feature>
<protein>
    <submittedName>
        <fullName evidence="3">Uncharacterized protein</fullName>
    </submittedName>
</protein>
<feature type="transmembrane region" description="Helical" evidence="2">
    <location>
        <begin position="70"/>
        <end position="92"/>
    </location>
</feature>
<keyword evidence="2" id="KW-1133">Transmembrane helix</keyword>
<feature type="transmembrane region" description="Helical" evidence="2">
    <location>
        <begin position="615"/>
        <end position="637"/>
    </location>
</feature>
<evidence type="ECO:0000313" key="4">
    <source>
        <dbReference type="Proteomes" id="UP000240418"/>
    </source>
</evidence>
<dbReference type="RefSeq" id="WP_106610080.1">
    <property type="nucleotide sequence ID" value="NZ_PYGJ01000018.1"/>
</dbReference>
<feature type="transmembrane region" description="Helical" evidence="2">
    <location>
        <begin position="141"/>
        <end position="160"/>
    </location>
</feature>
<gene>
    <name evidence="3" type="ORF">CLV88_11838</name>
</gene>
<evidence type="ECO:0000256" key="2">
    <source>
        <dbReference type="SAM" id="Phobius"/>
    </source>
</evidence>
<dbReference type="OrthoDB" id="8404604at2"/>